<evidence type="ECO:0000313" key="1">
    <source>
        <dbReference type="EnsemblPlants" id="ONIVA10G04150.1"/>
    </source>
</evidence>
<proteinExistence type="predicted"/>
<dbReference type="Proteomes" id="UP000006591">
    <property type="component" value="Chromosome 10"/>
</dbReference>
<reference evidence="1" key="2">
    <citation type="submission" date="2018-04" db="EMBL/GenBank/DDBJ databases">
        <title>OnivRS2 (Oryza nivara Reference Sequence Version 2).</title>
        <authorList>
            <person name="Zhang J."/>
            <person name="Kudrna D."/>
            <person name="Lee S."/>
            <person name="Talag J."/>
            <person name="Rajasekar S."/>
            <person name="Welchert J."/>
            <person name="Hsing Y.-I."/>
            <person name="Wing R.A."/>
        </authorList>
    </citation>
    <scope>NUCLEOTIDE SEQUENCE [LARGE SCALE GENOMIC DNA]</scope>
</reference>
<name>A0A0E0IQ77_ORYNI</name>
<evidence type="ECO:0000313" key="2">
    <source>
        <dbReference type="Proteomes" id="UP000006591"/>
    </source>
</evidence>
<reference evidence="1" key="1">
    <citation type="submission" date="2015-04" db="UniProtKB">
        <authorList>
            <consortium name="EnsemblPlants"/>
        </authorList>
    </citation>
    <scope>IDENTIFICATION</scope>
    <source>
        <strain evidence="1">SL10</strain>
    </source>
</reference>
<dbReference type="HOGENOM" id="CLU_2853610_0_0_1"/>
<keyword evidence="2" id="KW-1185">Reference proteome</keyword>
<dbReference type="Gramene" id="ONIVA10G04150.1">
    <property type="protein sequence ID" value="ONIVA10G04150.1"/>
    <property type="gene ID" value="ONIVA10G04150"/>
</dbReference>
<organism evidence="1">
    <name type="scientific">Oryza nivara</name>
    <name type="common">Indian wild rice</name>
    <name type="synonym">Oryza sativa f. spontanea</name>
    <dbReference type="NCBI Taxonomy" id="4536"/>
    <lineage>
        <taxon>Eukaryota</taxon>
        <taxon>Viridiplantae</taxon>
        <taxon>Streptophyta</taxon>
        <taxon>Embryophyta</taxon>
        <taxon>Tracheophyta</taxon>
        <taxon>Spermatophyta</taxon>
        <taxon>Magnoliopsida</taxon>
        <taxon>Liliopsida</taxon>
        <taxon>Poales</taxon>
        <taxon>Poaceae</taxon>
        <taxon>BOP clade</taxon>
        <taxon>Oryzoideae</taxon>
        <taxon>Oryzeae</taxon>
        <taxon>Oryzinae</taxon>
        <taxon>Oryza</taxon>
    </lineage>
</organism>
<dbReference type="AlphaFoldDB" id="A0A0E0IQ77"/>
<dbReference type="EnsemblPlants" id="ONIVA10G04150.1">
    <property type="protein sequence ID" value="ONIVA10G04150.1"/>
    <property type="gene ID" value="ONIVA10G04150"/>
</dbReference>
<protein>
    <submittedName>
        <fullName evidence="1">Uncharacterized protein</fullName>
    </submittedName>
</protein>
<accession>A0A0E0IQ77</accession>
<sequence length="65" mass="7418">MDFGWIEWQLREVADEDGQEMAIAKTEGSAGSGSCLLCYKRVYCLLFRREENKKPLILDSMDGVD</sequence>